<dbReference type="Gene3D" id="2.10.25.10">
    <property type="entry name" value="Laminin"/>
    <property type="match status" value="1"/>
</dbReference>
<keyword evidence="14" id="KW-0325">Glycoprotein</keyword>
<evidence type="ECO:0000256" key="14">
    <source>
        <dbReference type="ARBA" id="ARBA00023180"/>
    </source>
</evidence>
<keyword evidence="4 21" id="KW-0812">Transmembrane</keyword>
<keyword evidence="9 21" id="KW-1133">Transmembrane helix</keyword>
<dbReference type="PANTHER" id="PTHR10127:SF824">
    <property type="entry name" value="MEPRIN A SUBUNIT ALPHA"/>
    <property type="match status" value="1"/>
</dbReference>
<comment type="cofactor">
    <cofactor evidence="19 20">
        <name>Zn(2+)</name>
        <dbReference type="ChEBI" id="CHEBI:29105"/>
    </cofactor>
    <text evidence="19 20">Binds 1 zinc ion per subunit.</text>
</comment>
<evidence type="ECO:0000259" key="25">
    <source>
        <dbReference type="PROSITE" id="PS51864"/>
    </source>
</evidence>
<dbReference type="PROSITE" id="PS50060">
    <property type="entry name" value="MAM_2"/>
    <property type="match status" value="1"/>
</dbReference>
<dbReference type="SUPFAM" id="SSF49899">
    <property type="entry name" value="Concanavalin A-like lectins/glucanases"/>
    <property type="match status" value="1"/>
</dbReference>
<evidence type="ECO:0000256" key="19">
    <source>
        <dbReference type="PROSITE-ProRule" id="PRU01211"/>
    </source>
</evidence>
<feature type="domain" description="MATH" evidence="24">
    <location>
        <begin position="426"/>
        <end position="571"/>
    </location>
</feature>
<dbReference type="InterPro" id="IPR000998">
    <property type="entry name" value="MAM_dom"/>
</dbReference>
<dbReference type="CDD" id="cd00054">
    <property type="entry name" value="EGF_CA"/>
    <property type="match status" value="1"/>
</dbReference>
<dbReference type="Pfam" id="PF00629">
    <property type="entry name" value="MAM"/>
    <property type="match status" value="1"/>
</dbReference>
<dbReference type="InterPro" id="IPR008294">
    <property type="entry name" value="Meprin"/>
</dbReference>
<dbReference type="InterPro" id="IPR002083">
    <property type="entry name" value="MATH/TRAF_dom"/>
</dbReference>
<feature type="domain" description="Peptidase M12A" evidence="25">
    <location>
        <begin position="63"/>
        <end position="257"/>
    </location>
</feature>
<keyword evidence="27" id="KW-1185">Reference proteome</keyword>
<dbReference type="CDD" id="cd06263">
    <property type="entry name" value="MAM"/>
    <property type="match status" value="1"/>
</dbReference>
<keyword evidence="6 20" id="KW-0732">Signal</keyword>
<evidence type="ECO:0000256" key="11">
    <source>
        <dbReference type="ARBA" id="ARBA00023136"/>
    </source>
</evidence>
<evidence type="ECO:0000256" key="9">
    <source>
        <dbReference type="ARBA" id="ARBA00022989"/>
    </source>
</evidence>
<dbReference type="PROSITE" id="PS51864">
    <property type="entry name" value="ASTACIN"/>
    <property type="match status" value="1"/>
</dbReference>
<sequence>MGSGDILRKVAALIGVFAVLKVQAVPLTGDNADAGELRDDILEINRGLNHLFEGDIAVDPSRNAIVDQTRRWKFPIPYILTDSLDLNAKGVILQAFEEYRLRSCVDFKPYEGESSYVSFTKLDGCWSFVGDDNVGQNVSIGARCDTKAIVQHELLHALGFYHEQSRSDRDDYVKIWWDQIEEGMEHNFNKYEDDFIMDLNTPYDYESIMHYRPLSFNKNESIPTITTTIPYFNEVIGQRLDFSAVDITRVNRMYDCANTHTLLDQCSFELINICGMVQNEADNADWVQTLSNPADPDHTLAGRCRDSGYFMKFDTSSAATGNSALLESRILYPKRGEQCLQFFYKMTGAAGDQLVIWIRTDDGTGTVQNDRKIHTITGNGDAAWKIAHVTLKVTEKFRYFFQGIRGSSTSSGAILIDDITLTESICPSAVWQIPKFSNLLTTTLPGTPVKSQCFYNSEGYSFGINVYPRGKDSAYPDYVGMTFYLCSGENDAVMEWPAKNRQATIVAMDQDPDVKLRMSSTRSFTTDTDPRWNKPTATSVQEFGWSTFISIKHLQSRSFLKNDDLIITAEFNDLTHLIKTEVPVTQAPPSDEIQDEKPAIEVKMRPEARKHRESRAANPCGPNHCLNGGMCVESEGEASCRCASSQTTYYSGKRCEKTNMDRGILGALIGGAAGTVVLTLAIFTIIRRAQ</sequence>
<evidence type="ECO:0000256" key="12">
    <source>
        <dbReference type="ARBA" id="ARBA00023145"/>
    </source>
</evidence>
<keyword evidence="13" id="KW-1015">Disulfide bond</keyword>
<dbReference type="SUPFAM" id="SSF55486">
    <property type="entry name" value="Metalloproteases ('zincins'), catalytic domain"/>
    <property type="match status" value="1"/>
</dbReference>
<evidence type="ECO:0000256" key="21">
    <source>
        <dbReference type="SAM" id="Phobius"/>
    </source>
</evidence>
<keyword evidence="5 15" id="KW-0479">Metal-binding</keyword>
<comment type="subcellular location">
    <subcellularLocation>
        <location evidence="1">Membrane</location>
        <topology evidence="1">Single-pass type I membrane protein</topology>
    </subcellularLocation>
</comment>
<dbReference type="Pfam" id="PF22486">
    <property type="entry name" value="MATH_2"/>
    <property type="match status" value="1"/>
</dbReference>
<dbReference type="AlphaFoldDB" id="A0AAN7X2C2"/>
<evidence type="ECO:0000256" key="7">
    <source>
        <dbReference type="ARBA" id="ARBA00022801"/>
    </source>
</evidence>
<dbReference type="SUPFAM" id="SSF49599">
    <property type="entry name" value="TRAF domain-like"/>
    <property type="match status" value="1"/>
</dbReference>
<dbReference type="PIRSF" id="PIRSF001196">
    <property type="entry name" value="Meprin"/>
    <property type="match status" value="1"/>
</dbReference>
<feature type="binding site" evidence="17 19">
    <location>
        <position position="162"/>
    </location>
    <ligand>
        <name>Zn(2+)</name>
        <dbReference type="ChEBI" id="CHEBI:29105"/>
        <note>catalytic</note>
    </ligand>
</feature>
<dbReference type="EMBL" id="JAUZQC010000020">
    <property type="protein sequence ID" value="KAK5853312.1"/>
    <property type="molecule type" value="Genomic_DNA"/>
</dbReference>
<evidence type="ECO:0000256" key="5">
    <source>
        <dbReference type="ARBA" id="ARBA00022723"/>
    </source>
</evidence>
<evidence type="ECO:0000256" key="20">
    <source>
        <dbReference type="RuleBase" id="RU361183"/>
    </source>
</evidence>
<dbReference type="InterPro" id="IPR006026">
    <property type="entry name" value="Peptidase_Metallo"/>
</dbReference>
<keyword evidence="3 15" id="KW-0645">Protease</keyword>
<dbReference type="GO" id="GO:0016020">
    <property type="term" value="C:membrane"/>
    <property type="evidence" value="ECO:0007669"/>
    <property type="project" value="UniProtKB-SubCell"/>
</dbReference>
<dbReference type="GO" id="GO:0004222">
    <property type="term" value="F:metalloendopeptidase activity"/>
    <property type="evidence" value="ECO:0007669"/>
    <property type="project" value="UniProtKB-UniRule"/>
</dbReference>
<dbReference type="FunFam" id="2.60.120.200:FF:000037">
    <property type="entry name" value="Meprin A subunit"/>
    <property type="match status" value="1"/>
</dbReference>
<keyword evidence="7 15" id="KW-0378">Hydrolase</keyword>
<dbReference type="Gene3D" id="2.60.120.200">
    <property type="match status" value="1"/>
</dbReference>
<dbReference type="InterPro" id="IPR013320">
    <property type="entry name" value="ConA-like_dom_sf"/>
</dbReference>
<evidence type="ECO:0000259" key="22">
    <source>
        <dbReference type="PROSITE" id="PS50026"/>
    </source>
</evidence>
<feature type="transmembrane region" description="Helical" evidence="21">
    <location>
        <begin position="664"/>
        <end position="686"/>
    </location>
</feature>
<evidence type="ECO:0000256" key="17">
    <source>
        <dbReference type="PIRSR" id="PIRSR001196-2"/>
    </source>
</evidence>
<dbReference type="SUPFAM" id="SSF57196">
    <property type="entry name" value="EGF/Laminin"/>
    <property type="match status" value="1"/>
</dbReference>
<keyword evidence="11 21" id="KW-0472">Membrane</keyword>
<evidence type="ECO:0000313" key="26">
    <source>
        <dbReference type="EMBL" id="KAK5853312.1"/>
    </source>
</evidence>
<organism evidence="26 27">
    <name type="scientific">Eleginops maclovinus</name>
    <name type="common">Patagonian blennie</name>
    <name type="synonym">Eleginus maclovinus</name>
    <dbReference type="NCBI Taxonomy" id="56733"/>
    <lineage>
        <taxon>Eukaryota</taxon>
        <taxon>Metazoa</taxon>
        <taxon>Chordata</taxon>
        <taxon>Craniata</taxon>
        <taxon>Vertebrata</taxon>
        <taxon>Euteleostomi</taxon>
        <taxon>Actinopterygii</taxon>
        <taxon>Neopterygii</taxon>
        <taxon>Teleostei</taxon>
        <taxon>Neoteleostei</taxon>
        <taxon>Acanthomorphata</taxon>
        <taxon>Eupercaria</taxon>
        <taxon>Perciformes</taxon>
        <taxon>Notothenioidei</taxon>
        <taxon>Eleginopidae</taxon>
        <taxon>Eleginops</taxon>
    </lineage>
</organism>
<dbReference type="GO" id="GO:0008270">
    <property type="term" value="F:zinc ion binding"/>
    <property type="evidence" value="ECO:0007669"/>
    <property type="project" value="UniProtKB-UniRule"/>
</dbReference>
<feature type="binding site" evidence="17 19">
    <location>
        <position position="156"/>
    </location>
    <ligand>
        <name>Zn(2+)</name>
        <dbReference type="ChEBI" id="CHEBI:29105"/>
        <note>catalytic</note>
    </ligand>
</feature>
<keyword evidence="8 15" id="KW-0862">Zinc</keyword>
<dbReference type="Gene3D" id="3.40.390.10">
    <property type="entry name" value="Collagenase (Catalytic Domain)"/>
    <property type="match status" value="1"/>
</dbReference>
<dbReference type="SMART" id="SM00235">
    <property type="entry name" value="ZnMc"/>
    <property type="match status" value="1"/>
</dbReference>
<evidence type="ECO:0000256" key="15">
    <source>
        <dbReference type="PIRNR" id="PIRNR001196"/>
    </source>
</evidence>
<keyword evidence="12" id="KW-0865">Zymogen</keyword>
<protein>
    <recommendedName>
        <fullName evidence="15">Meprin A subunit</fullName>
        <ecNumber evidence="15">3.4.24.-</ecNumber>
    </recommendedName>
    <alternativeName>
        <fullName evidence="15">Endopeptidase-2</fullName>
    </alternativeName>
</protein>
<dbReference type="SMART" id="SM00137">
    <property type="entry name" value="MAM"/>
    <property type="match status" value="1"/>
</dbReference>
<evidence type="ECO:0000256" key="2">
    <source>
        <dbReference type="ARBA" id="ARBA00022536"/>
    </source>
</evidence>
<feature type="signal peptide" evidence="20">
    <location>
        <begin position="1"/>
        <end position="24"/>
    </location>
</feature>
<dbReference type="FunFam" id="2.60.210.10:FF:000009">
    <property type="entry name" value="Meprin A subunit"/>
    <property type="match status" value="1"/>
</dbReference>
<feature type="chain" id="PRO_5042666008" description="Meprin A subunit" evidence="20">
    <location>
        <begin position="25"/>
        <end position="690"/>
    </location>
</feature>
<name>A0AAN7X2C2_ELEMC</name>
<feature type="active site" evidence="16 19">
    <location>
        <position position="153"/>
    </location>
</feature>
<evidence type="ECO:0000313" key="27">
    <source>
        <dbReference type="Proteomes" id="UP001346869"/>
    </source>
</evidence>
<dbReference type="FunFam" id="3.40.390.10:FF:000015">
    <property type="entry name" value="Meprin A subunit"/>
    <property type="match status" value="1"/>
</dbReference>
<dbReference type="Pfam" id="PF01400">
    <property type="entry name" value="Astacin"/>
    <property type="match status" value="1"/>
</dbReference>
<dbReference type="EC" id="3.4.24.-" evidence="15"/>
<evidence type="ECO:0000256" key="6">
    <source>
        <dbReference type="ARBA" id="ARBA00022729"/>
    </source>
</evidence>
<dbReference type="PROSITE" id="PS50144">
    <property type="entry name" value="MATH"/>
    <property type="match status" value="1"/>
</dbReference>
<keyword evidence="2 18" id="KW-0245">EGF-like domain</keyword>
<feature type="domain" description="EGF-like" evidence="22">
    <location>
        <begin position="616"/>
        <end position="656"/>
    </location>
</feature>
<dbReference type="PANTHER" id="PTHR10127">
    <property type="entry name" value="DISCOIDIN, CUB, EGF, LAMININ , AND ZINC METALLOPROTEASE DOMAIN CONTAINING"/>
    <property type="match status" value="1"/>
</dbReference>
<evidence type="ECO:0000256" key="1">
    <source>
        <dbReference type="ARBA" id="ARBA00004479"/>
    </source>
</evidence>
<evidence type="ECO:0000256" key="4">
    <source>
        <dbReference type="ARBA" id="ARBA00022692"/>
    </source>
</evidence>
<accession>A0AAN7X2C2</accession>
<dbReference type="PROSITE" id="PS00740">
    <property type="entry name" value="MAM_1"/>
    <property type="match status" value="1"/>
</dbReference>
<evidence type="ECO:0000259" key="24">
    <source>
        <dbReference type="PROSITE" id="PS50144"/>
    </source>
</evidence>
<evidence type="ECO:0000256" key="3">
    <source>
        <dbReference type="ARBA" id="ARBA00022670"/>
    </source>
</evidence>
<gene>
    <name evidence="26" type="ORF">PBY51_007110</name>
</gene>
<dbReference type="PRINTS" id="PR00020">
    <property type="entry name" value="MAMDOMAIN"/>
</dbReference>
<dbReference type="InterPro" id="IPR000742">
    <property type="entry name" value="EGF"/>
</dbReference>
<evidence type="ECO:0000259" key="23">
    <source>
        <dbReference type="PROSITE" id="PS50060"/>
    </source>
</evidence>
<proteinExistence type="predicted"/>
<feature type="binding site" evidence="17 19">
    <location>
        <position position="152"/>
    </location>
    <ligand>
        <name>Zn(2+)</name>
        <dbReference type="ChEBI" id="CHEBI:29105"/>
        <note>catalytic</note>
    </ligand>
</feature>
<evidence type="ECO:0000256" key="13">
    <source>
        <dbReference type="ARBA" id="ARBA00023157"/>
    </source>
</evidence>
<comment type="caution">
    <text evidence="18">Lacks conserved residue(s) required for the propagation of feature annotation.</text>
</comment>
<dbReference type="Proteomes" id="UP001346869">
    <property type="component" value="Unassembled WGS sequence"/>
</dbReference>
<evidence type="ECO:0000256" key="18">
    <source>
        <dbReference type="PROSITE-ProRule" id="PRU00076"/>
    </source>
</evidence>
<keyword evidence="10 15" id="KW-0482">Metalloprotease</keyword>
<dbReference type="Gene3D" id="2.60.210.10">
    <property type="entry name" value="Apoptosis, Tumor Necrosis Factor Receptor Associated Protein 2, Chain A"/>
    <property type="match status" value="1"/>
</dbReference>
<evidence type="ECO:0000256" key="10">
    <source>
        <dbReference type="ARBA" id="ARBA00023049"/>
    </source>
</evidence>
<dbReference type="InterPro" id="IPR008974">
    <property type="entry name" value="TRAF-like"/>
</dbReference>
<comment type="caution">
    <text evidence="26">The sequence shown here is derived from an EMBL/GenBank/DDBJ whole genome shotgun (WGS) entry which is preliminary data.</text>
</comment>
<dbReference type="GO" id="GO:0006508">
    <property type="term" value="P:proteolysis"/>
    <property type="evidence" value="ECO:0007669"/>
    <property type="project" value="UniProtKB-KW"/>
</dbReference>
<evidence type="ECO:0000256" key="8">
    <source>
        <dbReference type="ARBA" id="ARBA00022833"/>
    </source>
</evidence>
<dbReference type="InterPro" id="IPR024079">
    <property type="entry name" value="MetalloPept_cat_dom_sf"/>
</dbReference>
<reference evidence="26 27" key="2">
    <citation type="journal article" date="2023" name="Mol. Biol. Evol.">
        <title>Genomics of Secondarily Temperate Adaptation in the Only Non-Antarctic Icefish.</title>
        <authorList>
            <person name="Rivera-Colon A.G."/>
            <person name="Rayamajhi N."/>
            <person name="Minhas B.F."/>
            <person name="Madrigal G."/>
            <person name="Bilyk K.T."/>
            <person name="Yoon V."/>
            <person name="Hune M."/>
            <person name="Gregory S."/>
            <person name="Cheng C.H.C."/>
            <person name="Catchen J.M."/>
        </authorList>
    </citation>
    <scope>NUCLEOTIDE SEQUENCE [LARGE SCALE GENOMIC DNA]</scope>
    <source>
        <strain evidence="26">JMC-PN-2008</strain>
    </source>
</reference>
<dbReference type="InterPro" id="IPR001506">
    <property type="entry name" value="Peptidase_M12A"/>
</dbReference>
<feature type="domain" description="MAM" evidence="23">
    <location>
        <begin position="264"/>
        <end position="428"/>
    </location>
</feature>
<evidence type="ECO:0000256" key="16">
    <source>
        <dbReference type="PIRSR" id="PIRSR001196-1"/>
    </source>
</evidence>
<dbReference type="PRINTS" id="PR00480">
    <property type="entry name" value="ASTACIN"/>
</dbReference>
<dbReference type="PROSITE" id="PS50026">
    <property type="entry name" value="EGF_3"/>
    <property type="match status" value="1"/>
</dbReference>
<reference evidence="26 27" key="1">
    <citation type="journal article" date="2023" name="Genes (Basel)">
        <title>Chromosome-Level Genome Assembly and Circadian Gene Repertoire of the Patagonia Blennie Eleginops maclovinus-The Closest Ancestral Proxy of Antarctic Cryonotothenioids.</title>
        <authorList>
            <person name="Cheng C.C."/>
            <person name="Rivera-Colon A.G."/>
            <person name="Minhas B.F."/>
            <person name="Wilson L."/>
            <person name="Rayamajhi N."/>
            <person name="Vargas-Chacoff L."/>
            <person name="Catchen J.M."/>
        </authorList>
    </citation>
    <scope>NUCLEOTIDE SEQUENCE [LARGE SCALE GENOMIC DNA]</scope>
    <source>
        <strain evidence="26">JMC-PN-2008</strain>
    </source>
</reference>
<feature type="binding site" evidence="17">
    <location>
        <position position="55"/>
    </location>
    <ligand>
        <name>Zn(2+)</name>
        <dbReference type="ChEBI" id="CHEBI:29105"/>
        <note>catalytic</note>
    </ligand>
</feature>